<dbReference type="EMBL" id="JACOOT010000014">
    <property type="protein sequence ID" value="MBC5650756.1"/>
    <property type="molecule type" value="Genomic_DNA"/>
</dbReference>
<dbReference type="AlphaFoldDB" id="A0A8I0ABH8"/>
<evidence type="ECO:0000313" key="5">
    <source>
        <dbReference type="EMBL" id="MBC5650756.1"/>
    </source>
</evidence>
<evidence type="ECO:0000259" key="4">
    <source>
        <dbReference type="Pfam" id="PF07486"/>
    </source>
</evidence>
<proteinExistence type="predicted"/>
<dbReference type="RefSeq" id="WP_186901133.1">
    <property type="nucleotide sequence ID" value="NZ_JACOOT010000014.1"/>
</dbReference>
<evidence type="ECO:0000256" key="2">
    <source>
        <dbReference type="PROSITE-ProRule" id="PRU00591"/>
    </source>
</evidence>
<dbReference type="SUPFAM" id="SSF69360">
    <property type="entry name" value="Cell wall binding repeat"/>
    <property type="match status" value="1"/>
</dbReference>
<name>A0A8I0ABH8_9FIRM</name>
<evidence type="ECO:0000256" key="3">
    <source>
        <dbReference type="SAM" id="SignalP"/>
    </source>
</evidence>
<keyword evidence="3" id="KW-0732">Signal</keyword>
<dbReference type="PROSITE" id="PS51170">
    <property type="entry name" value="CW"/>
    <property type="match status" value="1"/>
</dbReference>
<comment type="caution">
    <text evidence="5">The sequence shown here is derived from an EMBL/GenBank/DDBJ whole genome shotgun (WGS) entry which is preliminary data.</text>
</comment>
<feature type="repeat" description="Cell wall-binding" evidence="2">
    <location>
        <begin position="230"/>
        <end position="249"/>
    </location>
</feature>
<feature type="signal peptide" evidence="3">
    <location>
        <begin position="1"/>
        <end position="34"/>
    </location>
</feature>
<evidence type="ECO:0000256" key="1">
    <source>
        <dbReference type="ARBA" id="ARBA00022737"/>
    </source>
</evidence>
<dbReference type="Proteomes" id="UP000652847">
    <property type="component" value="Unassembled WGS sequence"/>
</dbReference>
<dbReference type="GO" id="GO:0016787">
    <property type="term" value="F:hydrolase activity"/>
    <property type="evidence" value="ECO:0007669"/>
    <property type="project" value="UniProtKB-KW"/>
</dbReference>
<dbReference type="InterPro" id="IPR018337">
    <property type="entry name" value="Cell_wall/Cho-bd_repeat"/>
</dbReference>
<keyword evidence="6" id="KW-1185">Reference proteome</keyword>
<dbReference type="Pfam" id="PF01473">
    <property type="entry name" value="Choline_bind_1"/>
    <property type="match status" value="3"/>
</dbReference>
<keyword evidence="1" id="KW-0677">Repeat</keyword>
<feature type="domain" description="Cell wall hydrolase SleB" evidence="4">
    <location>
        <begin position="330"/>
        <end position="397"/>
    </location>
</feature>
<dbReference type="InterPro" id="IPR042047">
    <property type="entry name" value="SleB_dom1"/>
</dbReference>
<organism evidence="5 6">
    <name type="scientific">Blautia segnis</name>
    <dbReference type="NCBI Taxonomy" id="2763030"/>
    <lineage>
        <taxon>Bacteria</taxon>
        <taxon>Bacillati</taxon>
        <taxon>Bacillota</taxon>
        <taxon>Clostridia</taxon>
        <taxon>Lachnospirales</taxon>
        <taxon>Lachnospiraceae</taxon>
        <taxon>Blautia</taxon>
    </lineage>
</organism>
<protein>
    <submittedName>
        <fullName evidence="5">Cell wall hydrolase</fullName>
    </submittedName>
</protein>
<sequence>MKRESKKGNWFSVLALLVLLVLLAMPMTSKDVQAATAGFKTINGKTYYITSSGAKHKGWLTLKGRKYYFDAKTGVQLKGWQKDTKGRNVRYFTRGSGAMVTGFLKSSTVTRYFNPSNGRMVRGWLTLNKKKYYFTSGSGAMIKGRWLTDSKGQKRYFNSNGTMKTGWYKDSKTKYSYYFNTSNGIAYTGLKKISGSYYYFSKKSGVRYEKGFGHVGSRHYYFNPSNGKAQTGWLTLNGKKYYFNTSSAVMYMNTTAAISGKTYVFDSNGVATEKQSSTTTGSTFTWYDQKHKRNYTILSQFNTHTGIANGAKSNLDILAAVCETEAGDQGLAGMKAVALTVLNRTLDAGFPSDVRYVVYQKGQYSVVTNGSLQKRLNGQFEDRASAYKAAQEALNSFNAYVLKGTARKVSGMKAKDFNYKYFMMNSAFAKQPLNFDKVVYEVYKDHTFFVDWV</sequence>
<dbReference type="InterPro" id="IPR011105">
    <property type="entry name" value="Cell_wall_hydrolase_SleB"/>
</dbReference>
<evidence type="ECO:0000313" key="6">
    <source>
        <dbReference type="Proteomes" id="UP000652847"/>
    </source>
</evidence>
<dbReference type="Gene3D" id="1.10.10.2520">
    <property type="entry name" value="Cell wall hydrolase SleB, domain 1"/>
    <property type="match status" value="1"/>
</dbReference>
<gene>
    <name evidence="5" type="ORF">H8S54_06440</name>
</gene>
<dbReference type="Gene3D" id="2.10.270.10">
    <property type="entry name" value="Cholin Binding"/>
    <property type="match status" value="4"/>
</dbReference>
<dbReference type="Pfam" id="PF07486">
    <property type="entry name" value="Hydrolase_2"/>
    <property type="match status" value="1"/>
</dbReference>
<dbReference type="Pfam" id="PF19127">
    <property type="entry name" value="Choline_bind_3"/>
    <property type="match status" value="2"/>
</dbReference>
<accession>A0A8I0ABH8</accession>
<feature type="chain" id="PRO_5034656401" evidence="3">
    <location>
        <begin position="35"/>
        <end position="453"/>
    </location>
</feature>
<reference evidence="5 6" key="1">
    <citation type="submission" date="2020-08" db="EMBL/GenBank/DDBJ databases">
        <title>Genome public.</title>
        <authorList>
            <person name="Liu C."/>
            <person name="Sun Q."/>
        </authorList>
    </citation>
    <scope>NUCLEOTIDE SEQUENCE [LARGE SCALE GENOMIC DNA]</scope>
    <source>
        <strain evidence="5 6">BX17</strain>
    </source>
</reference>
<keyword evidence="5" id="KW-0378">Hydrolase</keyword>